<accession>A0A2Z7BKX4</accession>
<evidence type="ECO:0008006" key="4">
    <source>
        <dbReference type="Google" id="ProtNLM"/>
    </source>
</evidence>
<dbReference type="EMBL" id="KV006349">
    <property type="protein sequence ID" value="KZV32778.1"/>
    <property type="molecule type" value="Genomic_DNA"/>
</dbReference>
<feature type="compositionally biased region" description="Basic residues" evidence="1">
    <location>
        <begin position="70"/>
        <end position="82"/>
    </location>
</feature>
<evidence type="ECO:0000313" key="2">
    <source>
        <dbReference type="EMBL" id="KZV32778.1"/>
    </source>
</evidence>
<sequence length="98" mass="11037">MDGIMQKIEERFKGRKKEGEKHEEYKGAGHSQLVKPEHKTEHGYGEHRPGQNEGFVNKIKGKIHGEGGKDKKKKKKERKVKGHGHDHGHSSSSSSDSD</sequence>
<feature type="compositionally biased region" description="Basic and acidic residues" evidence="1">
    <location>
        <begin position="7"/>
        <end position="27"/>
    </location>
</feature>
<feature type="region of interest" description="Disordered" evidence="1">
    <location>
        <begin position="1"/>
        <end position="98"/>
    </location>
</feature>
<dbReference type="Proteomes" id="UP000250235">
    <property type="component" value="Unassembled WGS sequence"/>
</dbReference>
<keyword evidence="3" id="KW-1185">Reference proteome</keyword>
<dbReference type="AlphaFoldDB" id="A0A2Z7BKX4"/>
<evidence type="ECO:0000256" key="1">
    <source>
        <dbReference type="SAM" id="MobiDB-lite"/>
    </source>
</evidence>
<protein>
    <recommendedName>
        <fullName evidence="4">Dehydrin 13</fullName>
    </recommendedName>
</protein>
<name>A0A2Z7BKX4_9LAMI</name>
<proteinExistence type="predicted"/>
<gene>
    <name evidence="2" type="ORF">F511_23690</name>
</gene>
<reference evidence="2 3" key="1">
    <citation type="journal article" date="2015" name="Proc. Natl. Acad. Sci. U.S.A.">
        <title>The resurrection genome of Boea hygrometrica: A blueprint for survival of dehydration.</title>
        <authorList>
            <person name="Xiao L."/>
            <person name="Yang G."/>
            <person name="Zhang L."/>
            <person name="Yang X."/>
            <person name="Zhao S."/>
            <person name="Ji Z."/>
            <person name="Zhou Q."/>
            <person name="Hu M."/>
            <person name="Wang Y."/>
            <person name="Chen M."/>
            <person name="Xu Y."/>
            <person name="Jin H."/>
            <person name="Xiao X."/>
            <person name="Hu G."/>
            <person name="Bao F."/>
            <person name="Hu Y."/>
            <person name="Wan P."/>
            <person name="Li L."/>
            <person name="Deng X."/>
            <person name="Kuang T."/>
            <person name="Xiang C."/>
            <person name="Zhu J.K."/>
            <person name="Oliver M.J."/>
            <person name="He Y."/>
        </authorList>
    </citation>
    <scope>NUCLEOTIDE SEQUENCE [LARGE SCALE GENOMIC DNA]</scope>
    <source>
        <strain evidence="3">cv. XS01</strain>
    </source>
</reference>
<evidence type="ECO:0000313" key="3">
    <source>
        <dbReference type="Proteomes" id="UP000250235"/>
    </source>
</evidence>
<feature type="compositionally biased region" description="Basic and acidic residues" evidence="1">
    <location>
        <begin position="35"/>
        <end position="50"/>
    </location>
</feature>
<organism evidence="2 3">
    <name type="scientific">Dorcoceras hygrometricum</name>
    <dbReference type="NCBI Taxonomy" id="472368"/>
    <lineage>
        <taxon>Eukaryota</taxon>
        <taxon>Viridiplantae</taxon>
        <taxon>Streptophyta</taxon>
        <taxon>Embryophyta</taxon>
        <taxon>Tracheophyta</taxon>
        <taxon>Spermatophyta</taxon>
        <taxon>Magnoliopsida</taxon>
        <taxon>eudicotyledons</taxon>
        <taxon>Gunneridae</taxon>
        <taxon>Pentapetalae</taxon>
        <taxon>asterids</taxon>
        <taxon>lamiids</taxon>
        <taxon>Lamiales</taxon>
        <taxon>Gesneriaceae</taxon>
        <taxon>Didymocarpoideae</taxon>
        <taxon>Trichosporeae</taxon>
        <taxon>Loxocarpinae</taxon>
        <taxon>Dorcoceras</taxon>
    </lineage>
</organism>